<evidence type="ECO:0000259" key="2">
    <source>
        <dbReference type="Pfam" id="PF13963"/>
    </source>
</evidence>
<name>A0ABR2MTH2_9ASPA</name>
<protein>
    <recommendedName>
        <fullName evidence="2">Transposase-associated domain-containing protein</fullName>
    </recommendedName>
</protein>
<evidence type="ECO:0000313" key="4">
    <source>
        <dbReference type="Proteomes" id="UP001412067"/>
    </source>
</evidence>
<feature type="compositionally biased region" description="Basic residues" evidence="1">
    <location>
        <begin position="115"/>
        <end position="125"/>
    </location>
</feature>
<dbReference type="EMBL" id="JBBWWR010000005">
    <property type="protein sequence ID" value="KAK8967256.1"/>
    <property type="molecule type" value="Genomic_DNA"/>
</dbReference>
<keyword evidence="4" id="KW-1185">Reference proteome</keyword>
<dbReference type="Proteomes" id="UP001412067">
    <property type="component" value="Unassembled WGS sequence"/>
</dbReference>
<comment type="caution">
    <text evidence="3">The sequence shown here is derived from an EMBL/GenBank/DDBJ whole genome shotgun (WGS) entry which is preliminary data.</text>
</comment>
<proteinExistence type="predicted"/>
<reference evidence="3 4" key="1">
    <citation type="journal article" date="2022" name="Nat. Plants">
        <title>Genomes of leafy and leafless Platanthera orchids illuminate the evolution of mycoheterotrophy.</title>
        <authorList>
            <person name="Li M.H."/>
            <person name="Liu K.W."/>
            <person name="Li Z."/>
            <person name="Lu H.C."/>
            <person name="Ye Q.L."/>
            <person name="Zhang D."/>
            <person name="Wang J.Y."/>
            <person name="Li Y.F."/>
            <person name="Zhong Z.M."/>
            <person name="Liu X."/>
            <person name="Yu X."/>
            <person name="Liu D.K."/>
            <person name="Tu X.D."/>
            <person name="Liu B."/>
            <person name="Hao Y."/>
            <person name="Liao X.Y."/>
            <person name="Jiang Y.T."/>
            <person name="Sun W.H."/>
            <person name="Chen J."/>
            <person name="Chen Y.Q."/>
            <person name="Ai Y."/>
            <person name="Zhai J.W."/>
            <person name="Wu S.S."/>
            <person name="Zhou Z."/>
            <person name="Hsiao Y.Y."/>
            <person name="Wu W.L."/>
            <person name="Chen Y.Y."/>
            <person name="Lin Y.F."/>
            <person name="Hsu J.L."/>
            <person name="Li C.Y."/>
            <person name="Wang Z.W."/>
            <person name="Zhao X."/>
            <person name="Zhong W.Y."/>
            <person name="Ma X.K."/>
            <person name="Ma L."/>
            <person name="Huang J."/>
            <person name="Chen G.Z."/>
            <person name="Huang M.Z."/>
            <person name="Huang L."/>
            <person name="Peng D.H."/>
            <person name="Luo Y.B."/>
            <person name="Zou S.Q."/>
            <person name="Chen S.P."/>
            <person name="Lan S."/>
            <person name="Tsai W.C."/>
            <person name="Van de Peer Y."/>
            <person name="Liu Z.J."/>
        </authorList>
    </citation>
    <scope>NUCLEOTIDE SEQUENCE [LARGE SCALE GENOMIC DNA]</scope>
    <source>
        <strain evidence="3">Lor288</strain>
    </source>
</reference>
<dbReference type="Pfam" id="PF13963">
    <property type="entry name" value="Transpos_assoc"/>
    <property type="match status" value="1"/>
</dbReference>
<sequence>MTLPRWHHDYVKGVEYFLQTTFVQETQGDEFCCPCNKCIFRYYHTKDIHQELEVANVEQNLHVVVEDDVNLLTNNLEDLFLEEEELNNLEEDRHEEILPRIEKGKETNPEPEKARRNKRCRKKQKNMHTTGRTSFACVRNEMWMQHTSNRYRSPTVAVFSNIVAVFERYHMHDVVYQQVRSFGPPAS</sequence>
<feature type="compositionally biased region" description="Basic and acidic residues" evidence="1">
    <location>
        <begin position="102"/>
        <end position="114"/>
    </location>
</feature>
<evidence type="ECO:0000313" key="3">
    <source>
        <dbReference type="EMBL" id="KAK8967256.1"/>
    </source>
</evidence>
<dbReference type="InterPro" id="IPR029480">
    <property type="entry name" value="Transpos_assoc"/>
</dbReference>
<organism evidence="3 4">
    <name type="scientific">Platanthera guangdongensis</name>
    <dbReference type="NCBI Taxonomy" id="2320717"/>
    <lineage>
        <taxon>Eukaryota</taxon>
        <taxon>Viridiplantae</taxon>
        <taxon>Streptophyta</taxon>
        <taxon>Embryophyta</taxon>
        <taxon>Tracheophyta</taxon>
        <taxon>Spermatophyta</taxon>
        <taxon>Magnoliopsida</taxon>
        <taxon>Liliopsida</taxon>
        <taxon>Asparagales</taxon>
        <taxon>Orchidaceae</taxon>
        <taxon>Orchidoideae</taxon>
        <taxon>Orchideae</taxon>
        <taxon>Orchidinae</taxon>
        <taxon>Platanthera</taxon>
    </lineage>
</organism>
<accession>A0ABR2MTH2</accession>
<feature type="domain" description="Transposase-associated" evidence="2">
    <location>
        <begin position="3"/>
        <end position="48"/>
    </location>
</feature>
<gene>
    <name evidence="3" type="ORF">KSP40_PGU013967</name>
</gene>
<feature type="region of interest" description="Disordered" evidence="1">
    <location>
        <begin position="102"/>
        <end position="125"/>
    </location>
</feature>
<evidence type="ECO:0000256" key="1">
    <source>
        <dbReference type="SAM" id="MobiDB-lite"/>
    </source>
</evidence>